<gene>
    <name evidence="3" type="ORF">AO440_003014</name>
</gene>
<accession>A0A0W0CFE4</accession>
<evidence type="ECO:0000256" key="1">
    <source>
        <dbReference type="SAM" id="MobiDB-lite"/>
    </source>
</evidence>
<dbReference type="VEuPathDB" id="FungiDB:CAGL0J05874g"/>
<evidence type="ECO:0000313" key="4">
    <source>
        <dbReference type="Proteomes" id="UP000054886"/>
    </source>
</evidence>
<feature type="transmembrane region" description="Helical" evidence="2">
    <location>
        <begin position="275"/>
        <end position="302"/>
    </location>
</feature>
<dbReference type="AlphaFoldDB" id="A0A0W0CFE4"/>
<organism evidence="3 4">
    <name type="scientific">Candida glabrata</name>
    <name type="common">Yeast</name>
    <name type="synonym">Torulopsis glabrata</name>
    <dbReference type="NCBI Taxonomy" id="5478"/>
    <lineage>
        <taxon>Eukaryota</taxon>
        <taxon>Fungi</taxon>
        <taxon>Dikarya</taxon>
        <taxon>Ascomycota</taxon>
        <taxon>Saccharomycotina</taxon>
        <taxon>Saccharomycetes</taxon>
        <taxon>Saccharomycetales</taxon>
        <taxon>Saccharomycetaceae</taxon>
        <taxon>Nakaseomyces</taxon>
    </lineage>
</organism>
<feature type="transmembrane region" description="Helical" evidence="2">
    <location>
        <begin position="139"/>
        <end position="159"/>
    </location>
</feature>
<name>A0A0W0CFE4_CANGB</name>
<dbReference type="Proteomes" id="UP000054886">
    <property type="component" value="Unassembled WGS sequence"/>
</dbReference>
<evidence type="ECO:0000256" key="2">
    <source>
        <dbReference type="SAM" id="Phobius"/>
    </source>
</evidence>
<feature type="compositionally biased region" description="Low complexity" evidence="1">
    <location>
        <begin position="75"/>
        <end position="92"/>
    </location>
</feature>
<reference evidence="3 4" key="1">
    <citation type="submission" date="2015-10" db="EMBL/GenBank/DDBJ databases">
        <title>Draft genomes sequences of Candida glabrata isolates 1A, 1B, 2A, 2B, 3A and 3B.</title>
        <authorList>
            <person name="Haavelsrud O.E."/>
            <person name="Gaustad P."/>
        </authorList>
    </citation>
    <scope>NUCLEOTIDE SEQUENCE [LARGE SCALE GENOMIC DNA]</scope>
    <source>
        <strain evidence="3">910700640</strain>
    </source>
</reference>
<sequence length="316" mass="36454">MNDQEGDSDSELYEQYLEDRRRLQSREDAHEIQTSEEVLQRNLDETLSRVLRNWSQEIDNHHVRIRITGRRHENTNSNSHTNNSYNNGAATENRNNNYGNMLGINLPSHNSIGSNSNGVNQRTPFAQRPSFFRTLVRNLLVLNYLVLSLLFPFSLYNVLRSGFSTMTFSERDFTREILTYWYAIDTVDVISLIKPSTPETSDSGPGLGLLGKFHNIIVYYSLPIGEALLRRILNIDRSYTDTEEYPVSVGIHRMILGFFFRWYKKSIKIVTILVYLLYGIGGTTYLMIAGFFFSLCVGLTIVRRYKSTQQILSGLF</sequence>
<keyword evidence="2" id="KW-1133">Transmembrane helix</keyword>
<dbReference type="VEuPathDB" id="FungiDB:B1J91_J05874g"/>
<dbReference type="VEuPathDB" id="FungiDB:GVI51_J05687"/>
<keyword evidence="2" id="KW-0472">Membrane</keyword>
<keyword evidence="2" id="KW-0812">Transmembrane</keyword>
<protein>
    <submittedName>
        <fullName evidence="3">Protein ASI2</fullName>
    </submittedName>
</protein>
<comment type="caution">
    <text evidence="3">The sequence shown here is derived from an EMBL/GenBank/DDBJ whole genome shotgun (WGS) entry which is preliminary data.</text>
</comment>
<feature type="region of interest" description="Disordered" evidence="1">
    <location>
        <begin position="70"/>
        <end position="92"/>
    </location>
</feature>
<dbReference type="VEuPathDB" id="FungiDB:GWK60_J05665"/>
<dbReference type="EMBL" id="LLZZ01000043">
    <property type="protein sequence ID" value="KTB11167.1"/>
    <property type="molecule type" value="Genomic_DNA"/>
</dbReference>
<evidence type="ECO:0000313" key="3">
    <source>
        <dbReference type="EMBL" id="KTB11167.1"/>
    </source>
</evidence>
<proteinExistence type="predicted"/>